<keyword evidence="3 5" id="KW-1133">Transmembrane helix</keyword>
<keyword evidence="6" id="KW-0732">Signal</keyword>
<evidence type="ECO:0000256" key="2">
    <source>
        <dbReference type="ARBA" id="ARBA00022692"/>
    </source>
</evidence>
<evidence type="ECO:0000256" key="3">
    <source>
        <dbReference type="ARBA" id="ARBA00022989"/>
    </source>
</evidence>
<dbReference type="eggNOG" id="KOG4390">
    <property type="taxonomic scope" value="Eukaryota"/>
</dbReference>
<feature type="signal peptide" evidence="6">
    <location>
        <begin position="1"/>
        <end position="17"/>
    </location>
</feature>
<keyword evidence="8" id="KW-1185">Reference proteome</keyword>
<feature type="chain" id="PRO_5004775465" evidence="6">
    <location>
        <begin position="18"/>
        <end position="157"/>
    </location>
</feature>
<name>V9FM30_PHYNI</name>
<dbReference type="GO" id="GO:0016020">
    <property type="term" value="C:membrane"/>
    <property type="evidence" value="ECO:0007669"/>
    <property type="project" value="UniProtKB-SubCell"/>
</dbReference>
<dbReference type="AlphaFoldDB" id="V9FM30"/>
<evidence type="ECO:0000313" key="7">
    <source>
        <dbReference type="EMBL" id="ETI51457.1"/>
    </source>
</evidence>
<evidence type="ECO:0000256" key="6">
    <source>
        <dbReference type="SAM" id="SignalP"/>
    </source>
</evidence>
<reference evidence="7 8" key="1">
    <citation type="submission" date="2013-11" db="EMBL/GenBank/DDBJ databases">
        <title>The Genome Sequence of Phytophthora parasitica P1569.</title>
        <authorList>
            <consortium name="The Broad Institute Genomics Platform"/>
            <person name="Russ C."/>
            <person name="Tyler B."/>
            <person name="Panabieres F."/>
            <person name="Shan W."/>
            <person name="Tripathy S."/>
            <person name="Grunwald N."/>
            <person name="Machado M."/>
            <person name="Johnson C.S."/>
            <person name="Arredondo F."/>
            <person name="Hong C."/>
            <person name="Coffey M."/>
            <person name="Young S.K."/>
            <person name="Zeng Q."/>
            <person name="Gargeya S."/>
            <person name="Fitzgerald M."/>
            <person name="Abouelleil A."/>
            <person name="Alvarado L."/>
            <person name="Chapman S.B."/>
            <person name="Gainer-Dewar J."/>
            <person name="Goldberg J."/>
            <person name="Griggs A."/>
            <person name="Gujja S."/>
            <person name="Hansen M."/>
            <person name="Howarth C."/>
            <person name="Imamovic A."/>
            <person name="Ireland A."/>
            <person name="Larimer J."/>
            <person name="McCowan C."/>
            <person name="Murphy C."/>
            <person name="Pearson M."/>
            <person name="Poon T.W."/>
            <person name="Priest M."/>
            <person name="Roberts A."/>
            <person name="Saif S."/>
            <person name="Shea T."/>
            <person name="Sykes S."/>
            <person name="Wortman J."/>
            <person name="Nusbaum C."/>
            <person name="Birren B."/>
        </authorList>
    </citation>
    <scope>NUCLEOTIDE SEQUENCE [LARGE SCALE GENOMIC DNA]</scope>
    <source>
        <strain evidence="7 8">P1569</strain>
    </source>
</reference>
<evidence type="ECO:0000313" key="8">
    <source>
        <dbReference type="Proteomes" id="UP000018721"/>
    </source>
</evidence>
<feature type="transmembrane region" description="Helical" evidence="5">
    <location>
        <begin position="77"/>
        <end position="97"/>
    </location>
</feature>
<dbReference type="Proteomes" id="UP000018721">
    <property type="component" value="Unassembled WGS sequence"/>
</dbReference>
<evidence type="ECO:0000256" key="1">
    <source>
        <dbReference type="ARBA" id="ARBA00004141"/>
    </source>
</evidence>
<gene>
    <name evidence="7" type="ORF">F443_05172</name>
</gene>
<dbReference type="Gene3D" id="1.20.120.350">
    <property type="entry name" value="Voltage-gated potassium channels. Chain C"/>
    <property type="match status" value="1"/>
</dbReference>
<accession>V9FM30</accession>
<comment type="subcellular location">
    <subcellularLocation>
        <location evidence="1">Membrane</location>
        <topology evidence="1">Multi-pass membrane protein</topology>
    </subcellularLocation>
</comment>
<evidence type="ECO:0000256" key="5">
    <source>
        <dbReference type="SAM" id="Phobius"/>
    </source>
</evidence>
<sequence>KFNCLIIVFATEIPVYAVVSPTYSTQEESLDELVNSTFYVESMIKGTGTGAKKHATTLGRFEKSFVFMVDPNSSCGASLYSFSIACAAFIGCFILFLQTLDGPNYQSSESEYPKFPNESGYYDADLVFTIIFTPELLLRLISGCPYGTNTNTSRSDV</sequence>
<dbReference type="InterPro" id="IPR027359">
    <property type="entry name" value="Volt_channel_dom_sf"/>
</dbReference>
<protein>
    <submittedName>
        <fullName evidence="7">Uncharacterized protein</fullName>
    </submittedName>
</protein>
<dbReference type="HOGENOM" id="CLU_1682551_0_0_1"/>
<organism evidence="7 8">
    <name type="scientific">Phytophthora nicotianae P1569</name>
    <dbReference type="NCBI Taxonomy" id="1317065"/>
    <lineage>
        <taxon>Eukaryota</taxon>
        <taxon>Sar</taxon>
        <taxon>Stramenopiles</taxon>
        <taxon>Oomycota</taxon>
        <taxon>Peronosporomycetes</taxon>
        <taxon>Peronosporales</taxon>
        <taxon>Peronosporaceae</taxon>
        <taxon>Phytophthora</taxon>
    </lineage>
</organism>
<evidence type="ECO:0000256" key="4">
    <source>
        <dbReference type="ARBA" id="ARBA00023136"/>
    </source>
</evidence>
<keyword evidence="4 5" id="KW-0472">Membrane</keyword>
<proteinExistence type="predicted"/>
<keyword evidence="2 5" id="KW-0812">Transmembrane</keyword>
<dbReference type="EMBL" id="ANIZ01000910">
    <property type="protein sequence ID" value="ETI51457.1"/>
    <property type="molecule type" value="Genomic_DNA"/>
</dbReference>
<comment type="caution">
    <text evidence="7">The sequence shown here is derived from an EMBL/GenBank/DDBJ whole genome shotgun (WGS) entry which is preliminary data.</text>
</comment>
<feature type="non-terminal residue" evidence="7">
    <location>
        <position position="1"/>
    </location>
</feature>